<sequence length="86" mass="10143">MWKWGAFMSTLKEIAVEYRMSAAKLSLRIRELKCSNADPGRVKVLQEMLRDTREVQRAISRYYELPRQGWVTSVEWKARGPSQDDH</sequence>
<reference evidence="1" key="1">
    <citation type="journal article" date="2021" name="Proc. Natl. Acad. Sci. U.S.A.">
        <title>A Catalog of Tens of Thousands of Viruses from Human Metagenomes Reveals Hidden Associations with Chronic Diseases.</title>
        <authorList>
            <person name="Tisza M.J."/>
            <person name="Buck C.B."/>
        </authorList>
    </citation>
    <scope>NUCLEOTIDE SEQUENCE</scope>
    <source>
        <strain evidence="1">CtP6113</strain>
    </source>
</reference>
<evidence type="ECO:0000313" key="1">
    <source>
        <dbReference type="EMBL" id="DAD85705.1"/>
    </source>
</evidence>
<name>A0A8S5MTR0_9CAUD</name>
<dbReference type="EMBL" id="BK014986">
    <property type="protein sequence ID" value="DAD85705.1"/>
    <property type="molecule type" value="Genomic_DNA"/>
</dbReference>
<protein>
    <submittedName>
        <fullName evidence="1">Uncharacterized protein</fullName>
    </submittedName>
</protein>
<organism evidence="1">
    <name type="scientific">Siphoviridae sp. ctP6113</name>
    <dbReference type="NCBI Taxonomy" id="2826318"/>
    <lineage>
        <taxon>Viruses</taxon>
        <taxon>Duplodnaviria</taxon>
        <taxon>Heunggongvirae</taxon>
        <taxon>Uroviricota</taxon>
        <taxon>Caudoviricetes</taxon>
    </lineage>
</organism>
<accession>A0A8S5MTR0</accession>
<proteinExistence type="predicted"/>